<accession>A0ABR7ISB7</accession>
<organism evidence="2 3">
    <name type="scientific">Clostridium facile</name>
    <dbReference type="NCBI Taxonomy" id="2763035"/>
    <lineage>
        <taxon>Bacteria</taxon>
        <taxon>Bacillati</taxon>
        <taxon>Bacillota</taxon>
        <taxon>Clostridia</taxon>
        <taxon>Eubacteriales</taxon>
        <taxon>Clostridiaceae</taxon>
        <taxon>Clostridium</taxon>
    </lineage>
</organism>
<dbReference type="CDD" id="cd04301">
    <property type="entry name" value="NAT_SF"/>
    <property type="match status" value="1"/>
</dbReference>
<gene>
    <name evidence="2" type="ORF">H8Z77_08310</name>
</gene>
<dbReference type="RefSeq" id="WP_186996718.1">
    <property type="nucleotide sequence ID" value="NZ_JACOQK010000001.1"/>
</dbReference>
<evidence type="ECO:0000259" key="1">
    <source>
        <dbReference type="PROSITE" id="PS51186"/>
    </source>
</evidence>
<evidence type="ECO:0000313" key="3">
    <source>
        <dbReference type="Proteomes" id="UP000649151"/>
    </source>
</evidence>
<protein>
    <submittedName>
        <fullName evidence="2">N-acetyltransferase</fullName>
    </submittedName>
</protein>
<name>A0ABR7ISB7_9CLOT</name>
<keyword evidence="3" id="KW-1185">Reference proteome</keyword>
<dbReference type="InterPro" id="IPR016181">
    <property type="entry name" value="Acyl_CoA_acyltransferase"/>
</dbReference>
<dbReference type="InterPro" id="IPR000182">
    <property type="entry name" value="GNAT_dom"/>
</dbReference>
<proteinExistence type="predicted"/>
<comment type="caution">
    <text evidence="2">The sequence shown here is derived from an EMBL/GenBank/DDBJ whole genome shotgun (WGS) entry which is preliminary data.</text>
</comment>
<evidence type="ECO:0000313" key="2">
    <source>
        <dbReference type="EMBL" id="MBC5788017.1"/>
    </source>
</evidence>
<reference evidence="2 3" key="1">
    <citation type="submission" date="2020-08" db="EMBL/GenBank/DDBJ databases">
        <title>Genome public.</title>
        <authorList>
            <person name="Liu C."/>
            <person name="Sun Q."/>
        </authorList>
    </citation>
    <scope>NUCLEOTIDE SEQUENCE [LARGE SCALE GENOMIC DNA]</scope>
    <source>
        <strain evidence="2 3">NSJ-27</strain>
    </source>
</reference>
<dbReference type="SUPFAM" id="SSF55729">
    <property type="entry name" value="Acyl-CoA N-acyltransferases (Nat)"/>
    <property type="match status" value="1"/>
</dbReference>
<sequence>MVIRQATQFEVPTITQLVQTAFQTAQVSNGKEQDFVLRLRDSGAYLPELELVAEKDGQLIGHIMLTKQLIQTKSGKWQEHILVAPLCAELEHRNQGIGEKLLKVGLEKAKLMGYTAAFLVGNPDYYCRFGFRQTTEFGIHNTNGIPDQFVLGIELVPNALSCQEGTICFAE</sequence>
<dbReference type="Proteomes" id="UP000649151">
    <property type="component" value="Unassembled WGS sequence"/>
</dbReference>
<dbReference type="Gene3D" id="3.40.630.30">
    <property type="match status" value="1"/>
</dbReference>
<dbReference type="EMBL" id="JACOQK010000001">
    <property type="protein sequence ID" value="MBC5788017.1"/>
    <property type="molecule type" value="Genomic_DNA"/>
</dbReference>
<dbReference type="PROSITE" id="PS51186">
    <property type="entry name" value="GNAT"/>
    <property type="match status" value="1"/>
</dbReference>
<feature type="domain" description="N-acetyltransferase" evidence="1">
    <location>
        <begin position="1"/>
        <end position="152"/>
    </location>
</feature>
<dbReference type="Pfam" id="PF13527">
    <property type="entry name" value="Acetyltransf_9"/>
    <property type="match status" value="1"/>
</dbReference>